<evidence type="ECO:0000313" key="2">
    <source>
        <dbReference type="EMBL" id="KAJ7769638.1"/>
    </source>
</evidence>
<feature type="non-terminal residue" evidence="2">
    <location>
        <position position="1"/>
    </location>
</feature>
<gene>
    <name evidence="2" type="ORF">DFH07DRAFT_698813</name>
</gene>
<evidence type="ECO:0000313" key="3">
    <source>
        <dbReference type="Proteomes" id="UP001215280"/>
    </source>
</evidence>
<dbReference type="EMBL" id="JARJLG010000025">
    <property type="protein sequence ID" value="KAJ7769638.1"/>
    <property type="molecule type" value="Genomic_DNA"/>
</dbReference>
<dbReference type="AlphaFoldDB" id="A0AAD7JU88"/>
<proteinExistence type="predicted"/>
<feature type="non-terminal residue" evidence="2">
    <location>
        <position position="134"/>
    </location>
</feature>
<accession>A0AAD7JU88</accession>
<evidence type="ECO:0000256" key="1">
    <source>
        <dbReference type="SAM" id="MobiDB-lite"/>
    </source>
</evidence>
<feature type="region of interest" description="Disordered" evidence="1">
    <location>
        <begin position="84"/>
        <end position="106"/>
    </location>
</feature>
<comment type="caution">
    <text evidence="2">The sequence shown here is derived from an EMBL/GenBank/DDBJ whole genome shotgun (WGS) entry which is preliminary data.</text>
</comment>
<organism evidence="2 3">
    <name type="scientific">Mycena maculata</name>
    <dbReference type="NCBI Taxonomy" id="230809"/>
    <lineage>
        <taxon>Eukaryota</taxon>
        <taxon>Fungi</taxon>
        <taxon>Dikarya</taxon>
        <taxon>Basidiomycota</taxon>
        <taxon>Agaricomycotina</taxon>
        <taxon>Agaricomycetes</taxon>
        <taxon>Agaricomycetidae</taxon>
        <taxon>Agaricales</taxon>
        <taxon>Marasmiineae</taxon>
        <taxon>Mycenaceae</taxon>
        <taxon>Mycena</taxon>
    </lineage>
</organism>
<keyword evidence="3" id="KW-1185">Reference proteome</keyword>
<protein>
    <submittedName>
        <fullName evidence="2">Uncharacterized protein</fullName>
    </submittedName>
</protein>
<sequence length="134" mass="15173">LGDDHADGIQVVPPDEYDEFFGDGSFMDIDLPQDTAVNSKEARAIQIVNEKLEELRIGHCSGCREEGFDVKMKTPDLCMRCSADTSETRRWSDENNTNPTPKNAVPPCLQYLTDMEEMLISRTKTVMQVRWTKG</sequence>
<reference evidence="2" key="1">
    <citation type="submission" date="2023-03" db="EMBL/GenBank/DDBJ databases">
        <title>Massive genome expansion in bonnet fungi (Mycena s.s.) driven by repeated elements and novel gene families across ecological guilds.</title>
        <authorList>
            <consortium name="Lawrence Berkeley National Laboratory"/>
            <person name="Harder C.B."/>
            <person name="Miyauchi S."/>
            <person name="Viragh M."/>
            <person name="Kuo A."/>
            <person name="Thoen E."/>
            <person name="Andreopoulos B."/>
            <person name="Lu D."/>
            <person name="Skrede I."/>
            <person name="Drula E."/>
            <person name="Henrissat B."/>
            <person name="Morin E."/>
            <person name="Kohler A."/>
            <person name="Barry K."/>
            <person name="LaButti K."/>
            <person name="Morin E."/>
            <person name="Salamov A."/>
            <person name="Lipzen A."/>
            <person name="Mereny Z."/>
            <person name="Hegedus B."/>
            <person name="Baldrian P."/>
            <person name="Stursova M."/>
            <person name="Weitz H."/>
            <person name="Taylor A."/>
            <person name="Grigoriev I.V."/>
            <person name="Nagy L.G."/>
            <person name="Martin F."/>
            <person name="Kauserud H."/>
        </authorList>
    </citation>
    <scope>NUCLEOTIDE SEQUENCE</scope>
    <source>
        <strain evidence="2">CBHHK188m</strain>
    </source>
</reference>
<name>A0AAD7JU88_9AGAR</name>
<dbReference type="Proteomes" id="UP001215280">
    <property type="component" value="Unassembled WGS sequence"/>
</dbReference>